<accession>A0A1A9ADV1</accession>
<feature type="active site" description="Proton acceptor" evidence="2">
    <location>
        <position position="192"/>
    </location>
</feature>
<dbReference type="AlphaFoldDB" id="A0A1A9ADV1"/>
<dbReference type="Gene3D" id="3.40.640.10">
    <property type="entry name" value="Type I PLP-dependent aspartate aminotransferase-like (Major domain)"/>
    <property type="match status" value="1"/>
</dbReference>
<reference evidence="5 6" key="1">
    <citation type="submission" date="2016-06" db="EMBL/GenBank/DDBJ databases">
        <authorList>
            <person name="Kjaerup R.B."/>
            <person name="Dalgaard T.S."/>
            <person name="Juul-Madsen H.R."/>
        </authorList>
    </citation>
    <scope>NUCLEOTIDE SEQUENCE [LARGE SCALE GENOMIC DNA]</scope>
    <source>
        <strain evidence="5 6">DSM 45248</strain>
    </source>
</reference>
<dbReference type="RefSeq" id="WP_091200767.1">
    <property type="nucleotide sequence ID" value="NZ_LT594324.1"/>
</dbReference>
<evidence type="ECO:0000256" key="3">
    <source>
        <dbReference type="PIRSR" id="PIRSR000390-2"/>
    </source>
</evidence>
<dbReference type="InterPro" id="IPR015424">
    <property type="entry name" value="PyrdxlP-dep_Trfase"/>
</dbReference>
<sequence>MPTDIAHDLENPVDDRYSPPPCGELDEIRAVLDDGRLSGGAQILPVYERTLAHRFGAARAIAVNSGTSVLHAALIAFDVRPGTEVLVPATAPLPTAMPILTCGATPVPVDTLPNSLALDPTDVDRKLTARTRAAITLPLWGYPNDERAITGLLADAGVPTIEDAAQAHGTRIANQHAGTLGRVGCFSTHDRKLLSTGEGGFILTNDQELADRIDYYTHLGHLRGGHGVNYKLAGPLAAIGLRRLTHLDAQLTQRRRNAERILAALPPGGPLRELPYGVQDKPNYYNLVLIATARQPEIAAAFHAAGLSPDSIRWRYQPLYHQPLFQPYATACPNAEHLATATIQLPVHPQLAEKSVAWITDQTVRIAQEETAA</sequence>
<dbReference type="GO" id="GO:0030170">
    <property type="term" value="F:pyridoxal phosphate binding"/>
    <property type="evidence" value="ECO:0007669"/>
    <property type="project" value="TreeGrafter"/>
</dbReference>
<dbReference type="OrthoDB" id="9804264at2"/>
<evidence type="ECO:0000313" key="5">
    <source>
        <dbReference type="EMBL" id="SBT54313.1"/>
    </source>
</evidence>
<comment type="cofactor">
    <cofactor evidence="1">
        <name>pyridoxal 5'-phosphate</name>
        <dbReference type="ChEBI" id="CHEBI:597326"/>
    </cofactor>
</comment>
<dbReference type="PANTHER" id="PTHR30244:SF34">
    <property type="entry name" value="DTDP-4-AMINO-4,6-DIDEOXYGALACTOSE TRANSAMINASE"/>
    <property type="match status" value="1"/>
</dbReference>
<protein>
    <submittedName>
        <fullName evidence="5">dTDP-4-amino-4,6-dideoxygalactose transaminase</fullName>
    </submittedName>
</protein>
<dbReference type="GO" id="GO:0008483">
    <property type="term" value="F:transaminase activity"/>
    <property type="evidence" value="ECO:0007669"/>
    <property type="project" value="TreeGrafter"/>
</dbReference>
<gene>
    <name evidence="5" type="ORF">GA0070621_5327</name>
</gene>
<dbReference type="SUPFAM" id="SSF53383">
    <property type="entry name" value="PLP-dependent transferases"/>
    <property type="match status" value="1"/>
</dbReference>
<evidence type="ECO:0000256" key="2">
    <source>
        <dbReference type="PIRSR" id="PIRSR000390-1"/>
    </source>
</evidence>
<dbReference type="Proteomes" id="UP000198765">
    <property type="component" value="Chromosome I"/>
</dbReference>
<dbReference type="Gene3D" id="3.90.1150.10">
    <property type="entry name" value="Aspartate Aminotransferase, domain 1"/>
    <property type="match status" value="1"/>
</dbReference>
<dbReference type="EMBL" id="LT594324">
    <property type="protein sequence ID" value="SBT54313.1"/>
    <property type="molecule type" value="Genomic_DNA"/>
</dbReference>
<dbReference type="InterPro" id="IPR015421">
    <property type="entry name" value="PyrdxlP-dep_Trfase_major"/>
</dbReference>
<dbReference type="InterPro" id="IPR000653">
    <property type="entry name" value="DegT/StrS_aminotransferase"/>
</dbReference>
<proteinExistence type="inferred from homology"/>
<feature type="modified residue" description="N6-(pyridoxal phosphate)lysine" evidence="3">
    <location>
        <position position="192"/>
    </location>
</feature>
<comment type="similarity">
    <text evidence="4">Belongs to the DegT/DnrJ/EryC1 family.</text>
</comment>
<dbReference type="InterPro" id="IPR015422">
    <property type="entry name" value="PyrdxlP-dep_Trfase_small"/>
</dbReference>
<evidence type="ECO:0000256" key="4">
    <source>
        <dbReference type="RuleBase" id="RU004508"/>
    </source>
</evidence>
<name>A0A1A9ADV1_9ACTN</name>
<dbReference type="PATRIC" id="fig|299146.4.peg.5498"/>
<dbReference type="PIRSF" id="PIRSF000390">
    <property type="entry name" value="PLP_StrS"/>
    <property type="match status" value="1"/>
</dbReference>
<dbReference type="GO" id="GO:0000271">
    <property type="term" value="P:polysaccharide biosynthetic process"/>
    <property type="evidence" value="ECO:0007669"/>
    <property type="project" value="TreeGrafter"/>
</dbReference>
<keyword evidence="6" id="KW-1185">Reference proteome</keyword>
<dbReference type="PANTHER" id="PTHR30244">
    <property type="entry name" value="TRANSAMINASE"/>
    <property type="match status" value="1"/>
</dbReference>
<dbReference type="Pfam" id="PF01041">
    <property type="entry name" value="DegT_DnrJ_EryC1"/>
    <property type="match status" value="1"/>
</dbReference>
<keyword evidence="3 4" id="KW-0663">Pyridoxal phosphate</keyword>
<organism evidence="5 6">
    <name type="scientific">Micromonospora narathiwatensis</name>
    <dbReference type="NCBI Taxonomy" id="299146"/>
    <lineage>
        <taxon>Bacteria</taxon>
        <taxon>Bacillati</taxon>
        <taxon>Actinomycetota</taxon>
        <taxon>Actinomycetes</taxon>
        <taxon>Micromonosporales</taxon>
        <taxon>Micromonosporaceae</taxon>
        <taxon>Micromonospora</taxon>
    </lineage>
</organism>
<evidence type="ECO:0000313" key="6">
    <source>
        <dbReference type="Proteomes" id="UP000198765"/>
    </source>
</evidence>
<evidence type="ECO:0000256" key="1">
    <source>
        <dbReference type="ARBA" id="ARBA00001933"/>
    </source>
</evidence>